<dbReference type="InterPro" id="IPR050079">
    <property type="entry name" value="DEAD_box_RNA_helicase"/>
</dbReference>
<feature type="compositionally biased region" description="Basic and acidic residues" evidence="12">
    <location>
        <begin position="464"/>
        <end position="477"/>
    </location>
</feature>
<feature type="region of interest" description="Disordered" evidence="12">
    <location>
        <begin position="408"/>
        <end position="631"/>
    </location>
</feature>
<dbReference type="GO" id="GO:0005524">
    <property type="term" value="F:ATP binding"/>
    <property type="evidence" value="ECO:0007669"/>
    <property type="project" value="UniProtKB-KW"/>
</dbReference>
<accession>A0A329TI83</accession>
<feature type="compositionally biased region" description="Basic and acidic residues" evidence="12">
    <location>
        <begin position="539"/>
        <end position="559"/>
    </location>
</feature>
<feature type="compositionally biased region" description="Polar residues" evidence="12">
    <location>
        <begin position="529"/>
        <end position="538"/>
    </location>
</feature>
<evidence type="ECO:0000256" key="9">
    <source>
        <dbReference type="ARBA" id="ARBA00067932"/>
    </source>
</evidence>
<evidence type="ECO:0000259" key="15">
    <source>
        <dbReference type="PROSITE" id="PS51195"/>
    </source>
</evidence>
<feature type="compositionally biased region" description="Basic and acidic residues" evidence="12">
    <location>
        <begin position="408"/>
        <end position="435"/>
    </location>
</feature>
<dbReference type="SMART" id="SM00490">
    <property type="entry name" value="HELICc"/>
    <property type="match status" value="1"/>
</dbReference>
<evidence type="ECO:0000256" key="5">
    <source>
        <dbReference type="ARBA" id="ARBA00022806"/>
    </source>
</evidence>
<feature type="short sequence motif" description="Q motif" evidence="10">
    <location>
        <begin position="1"/>
        <end position="29"/>
    </location>
</feature>
<comment type="catalytic activity">
    <reaction evidence="8">
        <text>ATP + H2O = ADP + phosphate + H(+)</text>
        <dbReference type="Rhea" id="RHEA:13065"/>
        <dbReference type="ChEBI" id="CHEBI:15377"/>
        <dbReference type="ChEBI" id="CHEBI:15378"/>
        <dbReference type="ChEBI" id="CHEBI:30616"/>
        <dbReference type="ChEBI" id="CHEBI:43474"/>
        <dbReference type="ChEBI" id="CHEBI:456216"/>
        <dbReference type="EC" id="3.6.4.13"/>
    </reaction>
</comment>
<evidence type="ECO:0000313" key="17">
    <source>
        <dbReference type="Proteomes" id="UP000251634"/>
    </source>
</evidence>
<evidence type="ECO:0000256" key="1">
    <source>
        <dbReference type="ARBA" id="ARBA00012552"/>
    </source>
</evidence>
<sequence length="659" mass="70990">MTFNELNLSAPLLRAIAEAGYETPSPIQAKAIPPVLEGRDLMGCAQTGTGKTAAFALPMLDRLNAAKPRKPGAIRALILTPTRELALQIGESFSAYGKYQKLRSTVIFGGVGQAPQVEAIKKGVEILIACPGRLNDLVGQGLVDLSNIEIFVLDEADRMLDMGFVHDVKKVIAKLPKQRQNLMFSATMPKEIEQLAAGILQDPAFVKVDPVSSTVDRIDQSLYFVEKGNKKFLLPWLIQNLNPPVVNALVFSRTKHGADKIAKDLNKQGIPAAAIHGNKSQSARVAALEGFKAGKTKVLVATDIAARGIDISELSHVFNYDLPEVPETYVHRIGRTARAGADGTAVSFCAPEEKEYLAGIEKLNRRQIPVISGHPWDGVPAPVKAAPPVRGRKPKMEAVAEAPVEKPVKAAKAEKAPKAEKTAKAAKAVKAEPKAQKANATPKIEAKEEHLMDENQKRTPGGRNENRRSNNNRRREGGAAQAPSRGSNAQPKFDPHFVSAPETTPLRPAKKNLNQNQNAAPAAKPAAPVQSNNGPKSENNSRRDRNARGSRNDRNDRGARPAQNQSGSQNEPRNAQSGSQPQANRRGSAFSAGQGAGRPARAPKAEPSRRGRVAAAKDEDPGLVLISRRPPQQKFTNFEEYMSAHGGATAPIEDHSEEV</sequence>
<dbReference type="PROSITE" id="PS51195">
    <property type="entry name" value="Q_MOTIF"/>
    <property type="match status" value="1"/>
</dbReference>
<dbReference type="GO" id="GO:0016787">
    <property type="term" value="F:hydrolase activity"/>
    <property type="evidence" value="ECO:0007669"/>
    <property type="project" value="UniProtKB-KW"/>
</dbReference>
<comment type="similarity">
    <text evidence="7 11">Belongs to the DEAD box helicase family.</text>
</comment>
<dbReference type="InterPro" id="IPR044742">
    <property type="entry name" value="DEAD/DEAH_RhlB"/>
</dbReference>
<dbReference type="EC" id="3.6.4.13" evidence="1"/>
<feature type="compositionally biased region" description="Polar residues" evidence="12">
    <location>
        <begin position="562"/>
        <end position="585"/>
    </location>
</feature>
<reference evidence="16 17" key="1">
    <citation type="submission" date="2018-02" db="EMBL/GenBank/DDBJ databases">
        <title>Complete genome sequencing of Faecalibacterium prausnitzii strains isolated from the human gut.</title>
        <authorList>
            <person name="Fitzgerald B.C."/>
            <person name="Shkoporov A.N."/>
            <person name="Ross P.R."/>
            <person name="Hill C."/>
        </authorList>
    </citation>
    <scope>NUCLEOTIDE SEQUENCE [LARGE SCALE GENOMIC DNA]</scope>
    <source>
        <strain evidence="16 17">APC942/8-14-2</strain>
    </source>
</reference>
<protein>
    <recommendedName>
        <fullName evidence="9">ATP-dependent RNA helicase CshA</fullName>
        <ecNumber evidence="1">3.6.4.13</ecNumber>
    </recommendedName>
</protein>
<dbReference type="GO" id="GO:0003724">
    <property type="term" value="F:RNA helicase activity"/>
    <property type="evidence" value="ECO:0007669"/>
    <property type="project" value="UniProtKB-EC"/>
</dbReference>
<dbReference type="InterPro" id="IPR027417">
    <property type="entry name" value="P-loop_NTPase"/>
</dbReference>
<dbReference type="Proteomes" id="UP000251634">
    <property type="component" value="Unassembled WGS sequence"/>
</dbReference>
<evidence type="ECO:0000256" key="11">
    <source>
        <dbReference type="RuleBase" id="RU000492"/>
    </source>
</evidence>
<dbReference type="GO" id="GO:0003723">
    <property type="term" value="F:RNA binding"/>
    <property type="evidence" value="ECO:0007669"/>
    <property type="project" value="UniProtKB-ARBA"/>
</dbReference>
<feature type="domain" description="Helicase ATP-binding" evidence="13">
    <location>
        <begin position="32"/>
        <end position="206"/>
    </location>
</feature>
<dbReference type="PROSITE" id="PS51194">
    <property type="entry name" value="HELICASE_CTER"/>
    <property type="match status" value="1"/>
</dbReference>
<evidence type="ECO:0000256" key="4">
    <source>
        <dbReference type="ARBA" id="ARBA00022801"/>
    </source>
</evidence>
<evidence type="ECO:0000256" key="12">
    <source>
        <dbReference type="SAM" id="MobiDB-lite"/>
    </source>
</evidence>
<feature type="domain" description="DEAD-box RNA helicase Q" evidence="15">
    <location>
        <begin position="1"/>
        <end position="29"/>
    </location>
</feature>
<dbReference type="EMBL" id="PRKZ01000005">
    <property type="protein sequence ID" value="RAW49477.1"/>
    <property type="molecule type" value="Genomic_DNA"/>
</dbReference>
<evidence type="ECO:0000259" key="14">
    <source>
        <dbReference type="PROSITE" id="PS51194"/>
    </source>
</evidence>
<dbReference type="CDD" id="cd18787">
    <property type="entry name" value="SF2_C_DEAD"/>
    <property type="match status" value="1"/>
</dbReference>
<evidence type="ECO:0000256" key="7">
    <source>
        <dbReference type="ARBA" id="ARBA00038437"/>
    </source>
</evidence>
<dbReference type="SUPFAM" id="SSF52540">
    <property type="entry name" value="P-loop containing nucleoside triphosphate hydrolases"/>
    <property type="match status" value="1"/>
</dbReference>
<evidence type="ECO:0000256" key="2">
    <source>
        <dbReference type="ARBA" id="ARBA00022490"/>
    </source>
</evidence>
<dbReference type="InterPro" id="IPR011545">
    <property type="entry name" value="DEAD/DEAH_box_helicase_dom"/>
</dbReference>
<keyword evidence="4 11" id="KW-0378">Hydrolase</keyword>
<keyword evidence="3 11" id="KW-0547">Nucleotide-binding</keyword>
<evidence type="ECO:0000256" key="8">
    <source>
        <dbReference type="ARBA" id="ARBA00047984"/>
    </source>
</evidence>
<dbReference type="RefSeq" id="WP_112115666.1">
    <property type="nucleotide sequence ID" value="NZ_PRKZ01000005.1"/>
</dbReference>
<keyword evidence="2" id="KW-0963">Cytoplasm</keyword>
<feature type="compositionally biased region" description="Basic and acidic residues" evidence="12">
    <location>
        <begin position="444"/>
        <end position="457"/>
    </location>
</feature>
<feature type="compositionally biased region" description="Low complexity" evidence="12">
    <location>
        <begin position="511"/>
        <end position="528"/>
    </location>
</feature>
<organism evidence="16 17">
    <name type="scientific">Faecalibacterium prausnitzii</name>
    <dbReference type="NCBI Taxonomy" id="853"/>
    <lineage>
        <taxon>Bacteria</taxon>
        <taxon>Bacillati</taxon>
        <taxon>Bacillota</taxon>
        <taxon>Clostridia</taxon>
        <taxon>Eubacteriales</taxon>
        <taxon>Oscillospiraceae</taxon>
        <taxon>Faecalibacterium</taxon>
    </lineage>
</organism>
<proteinExistence type="inferred from homology"/>
<dbReference type="Pfam" id="PF00270">
    <property type="entry name" value="DEAD"/>
    <property type="match status" value="1"/>
</dbReference>
<feature type="domain" description="Helicase C-terminal" evidence="14">
    <location>
        <begin position="217"/>
        <end position="387"/>
    </location>
</feature>
<dbReference type="PROSITE" id="PS00039">
    <property type="entry name" value="DEAD_ATP_HELICASE"/>
    <property type="match status" value="1"/>
</dbReference>
<dbReference type="Pfam" id="PF00271">
    <property type="entry name" value="Helicase_C"/>
    <property type="match status" value="1"/>
</dbReference>
<evidence type="ECO:0000256" key="6">
    <source>
        <dbReference type="ARBA" id="ARBA00022840"/>
    </source>
</evidence>
<dbReference type="GO" id="GO:0005829">
    <property type="term" value="C:cytosol"/>
    <property type="evidence" value="ECO:0007669"/>
    <property type="project" value="TreeGrafter"/>
</dbReference>
<evidence type="ECO:0000313" key="16">
    <source>
        <dbReference type="EMBL" id="RAW49477.1"/>
    </source>
</evidence>
<dbReference type="Gene3D" id="3.40.50.300">
    <property type="entry name" value="P-loop containing nucleotide triphosphate hydrolases"/>
    <property type="match status" value="2"/>
</dbReference>
<evidence type="ECO:0000256" key="10">
    <source>
        <dbReference type="PROSITE-ProRule" id="PRU00552"/>
    </source>
</evidence>
<keyword evidence="6 11" id="KW-0067">ATP-binding</keyword>
<dbReference type="PANTHER" id="PTHR47959:SF13">
    <property type="entry name" value="ATP-DEPENDENT RNA HELICASE RHLE"/>
    <property type="match status" value="1"/>
</dbReference>
<dbReference type="SMART" id="SM00487">
    <property type="entry name" value="DEXDc"/>
    <property type="match status" value="1"/>
</dbReference>
<comment type="caution">
    <text evidence="16">The sequence shown here is derived from an EMBL/GenBank/DDBJ whole genome shotgun (WGS) entry which is preliminary data.</text>
</comment>
<dbReference type="FunFam" id="3.40.50.300:FF:000108">
    <property type="entry name" value="ATP-dependent RNA helicase RhlE"/>
    <property type="match status" value="1"/>
</dbReference>
<feature type="compositionally biased region" description="Basic and acidic residues" evidence="12">
    <location>
        <begin position="603"/>
        <end position="620"/>
    </location>
</feature>
<gene>
    <name evidence="16" type="ORF">C4N25_08200</name>
</gene>
<dbReference type="InterPro" id="IPR001650">
    <property type="entry name" value="Helicase_C-like"/>
</dbReference>
<dbReference type="InterPro" id="IPR000629">
    <property type="entry name" value="RNA-helicase_DEAD-box_CS"/>
</dbReference>
<evidence type="ECO:0000256" key="3">
    <source>
        <dbReference type="ARBA" id="ARBA00022741"/>
    </source>
</evidence>
<keyword evidence="5 11" id="KW-0347">Helicase</keyword>
<evidence type="ECO:0000259" key="13">
    <source>
        <dbReference type="PROSITE" id="PS51192"/>
    </source>
</evidence>
<name>A0A329TI83_9FIRM</name>
<dbReference type="CDD" id="cd00268">
    <property type="entry name" value="DEADc"/>
    <property type="match status" value="1"/>
</dbReference>
<dbReference type="AlphaFoldDB" id="A0A329TI83"/>
<dbReference type="InterPro" id="IPR014014">
    <property type="entry name" value="RNA_helicase_DEAD_Q_motif"/>
</dbReference>
<dbReference type="InterPro" id="IPR014001">
    <property type="entry name" value="Helicase_ATP-bd"/>
</dbReference>
<dbReference type="PANTHER" id="PTHR47959">
    <property type="entry name" value="ATP-DEPENDENT RNA HELICASE RHLE-RELATED"/>
    <property type="match status" value="1"/>
</dbReference>
<dbReference type="PROSITE" id="PS51192">
    <property type="entry name" value="HELICASE_ATP_BIND_1"/>
    <property type="match status" value="1"/>
</dbReference>